<keyword evidence="4" id="KW-1185">Reference proteome</keyword>
<proteinExistence type="predicted"/>
<dbReference type="AlphaFoldDB" id="A0A9N9N8A1"/>
<dbReference type="PANTHER" id="PTHR13382">
    <property type="entry name" value="MITOCHONDRIAL ATP SYNTHASE COUPLING FACTOR B"/>
    <property type="match status" value="1"/>
</dbReference>
<evidence type="ECO:0000313" key="3">
    <source>
        <dbReference type="EMBL" id="CAG8711746.1"/>
    </source>
</evidence>
<reference evidence="3" key="1">
    <citation type="submission" date="2021-06" db="EMBL/GenBank/DDBJ databases">
        <authorList>
            <person name="Kallberg Y."/>
            <person name="Tangrot J."/>
            <person name="Rosling A."/>
        </authorList>
    </citation>
    <scope>NUCLEOTIDE SEQUENCE</scope>
    <source>
        <strain evidence="3">MA453B</strain>
    </source>
</reference>
<dbReference type="InterPro" id="IPR050648">
    <property type="entry name" value="F-box_LRR-repeat"/>
</dbReference>
<dbReference type="Pfam" id="PF25372">
    <property type="entry name" value="DUF7885"/>
    <property type="match status" value="1"/>
</dbReference>
<dbReference type="GO" id="GO:0005737">
    <property type="term" value="C:cytoplasm"/>
    <property type="evidence" value="ECO:0007669"/>
    <property type="project" value="TreeGrafter"/>
</dbReference>
<dbReference type="Proteomes" id="UP000789405">
    <property type="component" value="Unassembled WGS sequence"/>
</dbReference>
<feature type="domain" description="F-box/LRR-repeat protein 15-like leucin rich repeat" evidence="2">
    <location>
        <begin position="29"/>
        <end position="173"/>
    </location>
</feature>
<comment type="caution">
    <text evidence="3">The sequence shown here is derived from an EMBL/GenBank/DDBJ whole genome shotgun (WGS) entry which is preliminary data.</text>
</comment>
<protein>
    <submittedName>
        <fullName evidence="3">7143_t:CDS:1</fullName>
    </submittedName>
</protein>
<dbReference type="InterPro" id="IPR006553">
    <property type="entry name" value="Leu-rich_rpt_Cys-con_subtyp"/>
</dbReference>
<gene>
    <name evidence="3" type="ORF">DERYTH_LOCUS13643</name>
</gene>
<accession>A0A9N9N8A1</accession>
<dbReference type="SUPFAM" id="SSF52047">
    <property type="entry name" value="RNI-like"/>
    <property type="match status" value="1"/>
</dbReference>
<sequence>MLRENISQQIMITKTTDMLVVGWHPNLSRRNQITDISLIEIARRCQRIEYINIGGYKISDKSLKEIANSCPKLQYLHLPNCCYISNSGIIEIASSHPNLLSLSFEGGGLEGCEITNLSIKKIAELYPKLQYFNVSEQDDITDESICILLQLCPNLQELILEQCNITDATINAIIN</sequence>
<evidence type="ECO:0000259" key="2">
    <source>
        <dbReference type="Pfam" id="PF25372"/>
    </source>
</evidence>
<dbReference type="Gene3D" id="3.80.10.10">
    <property type="entry name" value="Ribonuclease Inhibitor"/>
    <property type="match status" value="2"/>
</dbReference>
<evidence type="ECO:0000256" key="1">
    <source>
        <dbReference type="ARBA" id="ARBA00022786"/>
    </source>
</evidence>
<dbReference type="EMBL" id="CAJVPY010009719">
    <property type="protein sequence ID" value="CAG8711746.1"/>
    <property type="molecule type" value="Genomic_DNA"/>
</dbReference>
<keyword evidence="1" id="KW-0833">Ubl conjugation pathway</keyword>
<name>A0A9N9N8A1_9GLOM</name>
<dbReference type="InterPro" id="IPR032675">
    <property type="entry name" value="LRR_dom_sf"/>
</dbReference>
<dbReference type="InterPro" id="IPR057207">
    <property type="entry name" value="FBXL15_LRR"/>
</dbReference>
<organism evidence="3 4">
    <name type="scientific">Dentiscutata erythropus</name>
    <dbReference type="NCBI Taxonomy" id="1348616"/>
    <lineage>
        <taxon>Eukaryota</taxon>
        <taxon>Fungi</taxon>
        <taxon>Fungi incertae sedis</taxon>
        <taxon>Mucoromycota</taxon>
        <taxon>Glomeromycotina</taxon>
        <taxon>Glomeromycetes</taxon>
        <taxon>Diversisporales</taxon>
        <taxon>Gigasporaceae</taxon>
        <taxon>Dentiscutata</taxon>
    </lineage>
</organism>
<dbReference type="SMART" id="SM00367">
    <property type="entry name" value="LRR_CC"/>
    <property type="match status" value="5"/>
</dbReference>
<dbReference type="OrthoDB" id="421226at2759"/>
<evidence type="ECO:0000313" key="4">
    <source>
        <dbReference type="Proteomes" id="UP000789405"/>
    </source>
</evidence>